<feature type="region of interest" description="Disordered" evidence="1">
    <location>
        <begin position="1"/>
        <end position="21"/>
    </location>
</feature>
<name>A0A1E3B086_ASPCR</name>
<dbReference type="OrthoDB" id="8300214at2759"/>
<evidence type="ECO:0000259" key="2">
    <source>
        <dbReference type="PROSITE" id="PS50206"/>
    </source>
</evidence>
<dbReference type="GO" id="GO:0005737">
    <property type="term" value="C:cytoplasm"/>
    <property type="evidence" value="ECO:0007669"/>
    <property type="project" value="TreeGrafter"/>
</dbReference>
<evidence type="ECO:0000313" key="4">
    <source>
        <dbReference type="Proteomes" id="UP000094569"/>
    </source>
</evidence>
<gene>
    <name evidence="3" type="ORF">SI65_10326</name>
</gene>
<dbReference type="InterPro" id="IPR036873">
    <property type="entry name" value="Rhodanese-like_dom_sf"/>
</dbReference>
<accession>A0A1E3B086</accession>
<keyword evidence="4" id="KW-1185">Reference proteome</keyword>
<reference evidence="3 4" key="1">
    <citation type="journal article" date="2016" name="BMC Genomics">
        <title>Comparative genomic and transcriptomic analyses of the Fuzhuan brick tea-fermentation fungus Aspergillus cristatus.</title>
        <authorList>
            <person name="Ge Y."/>
            <person name="Wang Y."/>
            <person name="Liu Y."/>
            <person name="Tan Y."/>
            <person name="Ren X."/>
            <person name="Zhang X."/>
            <person name="Hyde K.D."/>
            <person name="Liu Y."/>
            <person name="Liu Z."/>
        </authorList>
    </citation>
    <scope>NUCLEOTIDE SEQUENCE [LARGE SCALE GENOMIC DNA]</scope>
    <source>
        <strain evidence="3 4">GZAAS20.1005</strain>
    </source>
</reference>
<comment type="caution">
    <text evidence="3">The sequence shown here is derived from an EMBL/GenBank/DDBJ whole genome shotgun (WGS) entry which is preliminary data.</text>
</comment>
<organism evidence="3 4">
    <name type="scientific">Aspergillus cristatus</name>
    <name type="common">Chinese Fuzhuan brick tea-fermentation fungus</name>
    <name type="synonym">Eurotium cristatum</name>
    <dbReference type="NCBI Taxonomy" id="573508"/>
    <lineage>
        <taxon>Eukaryota</taxon>
        <taxon>Fungi</taxon>
        <taxon>Dikarya</taxon>
        <taxon>Ascomycota</taxon>
        <taxon>Pezizomycotina</taxon>
        <taxon>Eurotiomycetes</taxon>
        <taxon>Eurotiomycetidae</taxon>
        <taxon>Eurotiales</taxon>
        <taxon>Aspergillaceae</taxon>
        <taxon>Aspergillus</taxon>
        <taxon>Aspergillus subgen. Aspergillus</taxon>
    </lineage>
</organism>
<evidence type="ECO:0000313" key="3">
    <source>
        <dbReference type="EMBL" id="ODM14271.1"/>
    </source>
</evidence>
<evidence type="ECO:0000256" key="1">
    <source>
        <dbReference type="SAM" id="MobiDB-lite"/>
    </source>
</evidence>
<dbReference type="EMBL" id="JXNT01000031">
    <property type="protein sequence ID" value="ODM14271.1"/>
    <property type="molecule type" value="Genomic_DNA"/>
</dbReference>
<dbReference type="GO" id="GO:0005634">
    <property type="term" value="C:nucleus"/>
    <property type="evidence" value="ECO:0007669"/>
    <property type="project" value="TreeGrafter"/>
</dbReference>
<dbReference type="GO" id="GO:0004725">
    <property type="term" value="F:protein tyrosine phosphatase activity"/>
    <property type="evidence" value="ECO:0007669"/>
    <property type="project" value="TreeGrafter"/>
</dbReference>
<proteinExistence type="predicted"/>
<feature type="domain" description="Rhodanese" evidence="2">
    <location>
        <begin position="40"/>
        <end position="140"/>
    </location>
</feature>
<dbReference type="PANTHER" id="PTHR10828:SF50">
    <property type="entry name" value="REDUCTASE (ARC2), PUTATIVE (AFU_ORTHOLOGUE AFUA_6G13400)-RELATED"/>
    <property type="match status" value="1"/>
</dbReference>
<dbReference type="PROSITE" id="PS50206">
    <property type="entry name" value="RHODANESE_3"/>
    <property type="match status" value="1"/>
</dbReference>
<dbReference type="InterPro" id="IPR001763">
    <property type="entry name" value="Rhodanese-like_dom"/>
</dbReference>
<dbReference type="Proteomes" id="UP000094569">
    <property type="component" value="Unassembled WGS sequence"/>
</dbReference>
<dbReference type="Gene3D" id="3.40.250.10">
    <property type="entry name" value="Rhodanese-like domain"/>
    <property type="match status" value="1"/>
</dbReference>
<sequence length="158" mass="17203">MSAEASQVNWKEKYPAPSTMTPPTITREQVLGWINEGKQAGKDFLVVDLRRNDHTGGFIRGSLNLPIESLYPSLPTLHTLCKSAGIKTVIFHCFSSRGRGNRAAAWFGDYLKVQGAADIQSVSLLEGIVGWVHAGPEYTEHIEGFDPEAWSNGGGDAC</sequence>
<dbReference type="SUPFAM" id="SSF52821">
    <property type="entry name" value="Rhodanese/Cell cycle control phosphatase"/>
    <property type="match status" value="1"/>
</dbReference>
<dbReference type="PANTHER" id="PTHR10828">
    <property type="entry name" value="M-PHASE INDUCER PHOSPHATASE DUAL SPECIFICITY PHOSPHATASE CDC25"/>
    <property type="match status" value="1"/>
</dbReference>
<dbReference type="SMART" id="SM00450">
    <property type="entry name" value="RHOD"/>
    <property type="match status" value="1"/>
</dbReference>
<dbReference type="STRING" id="573508.A0A1E3B086"/>
<dbReference type="AlphaFoldDB" id="A0A1E3B086"/>
<dbReference type="VEuPathDB" id="FungiDB:SI65_10326"/>
<protein>
    <recommendedName>
        <fullName evidence="2">Rhodanese domain-containing protein</fullName>
    </recommendedName>
</protein>